<dbReference type="AlphaFoldDB" id="S9SDD0"/>
<dbReference type="eggNOG" id="COG0508">
    <property type="taxonomic scope" value="Bacteria"/>
</dbReference>
<proteinExistence type="inferred from homology"/>
<dbReference type="InterPro" id="IPR000089">
    <property type="entry name" value="Biotin_lipoyl"/>
</dbReference>
<gene>
    <name evidence="8" type="ORF">PAALTS15_29196</name>
</gene>
<dbReference type="InterPro" id="IPR023213">
    <property type="entry name" value="CAT-like_dom_sf"/>
</dbReference>
<evidence type="ECO:0000256" key="2">
    <source>
        <dbReference type="ARBA" id="ARBA00007317"/>
    </source>
</evidence>
<dbReference type="PANTHER" id="PTHR43178:SF5">
    <property type="entry name" value="LIPOAMIDE ACYLTRANSFERASE COMPONENT OF BRANCHED-CHAIN ALPHA-KETO ACID DEHYDROGENASE COMPLEX, MITOCHONDRIAL"/>
    <property type="match status" value="1"/>
</dbReference>
<dbReference type="GO" id="GO:0031405">
    <property type="term" value="F:lipoic acid binding"/>
    <property type="evidence" value="ECO:0007669"/>
    <property type="project" value="TreeGrafter"/>
</dbReference>
<evidence type="ECO:0000313" key="9">
    <source>
        <dbReference type="Proteomes" id="UP000015344"/>
    </source>
</evidence>
<name>S9SDD0_PAEAL</name>
<comment type="cofactor">
    <cofactor evidence="1 6">
        <name>(R)-lipoate</name>
        <dbReference type="ChEBI" id="CHEBI:83088"/>
    </cofactor>
</comment>
<dbReference type="Pfam" id="PF00364">
    <property type="entry name" value="Biotin_lipoyl"/>
    <property type="match status" value="1"/>
</dbReference>
<dbReference type="Proteomes" id="UP000015344">
    <property type="component" value="Unassembled WGS sequence"/>
</dbReference>
<reference evidence="8 9" key="1">
    <citation type="submission" date="2013-05" db="EMBL/GenBank/DDBJ databases">
        <authorList>
            <person name="Strain E.A."/>
            <person name="Brown E."/>
            <person name="Allard M.W."/>
            <person name="Luo Y.L."/>
        </authorList>
    </citation>
    <scope>NUCLEOTIDE SEQUENCE [LARGE SCALE GENOMIC DNA]</scope>
    <source>
        <strain evidence="8 9">TS-15</strain>
    </source>
</reference>
<keyword evidence="5 6" id="KW-0012">Acyltransferase</keyword>
<evidence type="ECO:0000256" key="4">
    <source>
        <dbReference type="ARBA" id="ARBA00022823"/>
    </source>
</evidence>
<feature type="domain" description="Lipoyl-binding" evidence="7">
    <location>
        <begin position="2"/>
        <end position="77"/>
    </location>
</feature>
<evidence type="ECO:0000259" key="7">
    <source>
        <dbReference type="PROSITE" id="PS50968"/>
    </source>
</evidence>
<organism evidence="8 9">
    <name type="scientific">Paenibacillus alvei TS-15</name>
    <dbReference type="NCBI Taxonomy" id="1117108"/>
    <lineage>
        <taxon>Bacteria</taxon>
        <taxon>Bacillati</taxon>
        <taxon>Bacillota</taxon>
        <taxon>Bacilli</taxon>
        <taxon>Bacillales</taxon>
        <taxon>Paenibacillaceae</taxon>
        <taxon>Paenibacillus</taxon>
    </lineage>
</organism>
<evidence type="ECO:0000256" key="6">
    <source>
        <dbReference type="RuleBase" id="RU003423"/>
    </source>
</evidence>
<dbReference type="GO" id="GO:0016407">
    <property type="term" value="F:acetyltransferase activity"/>
    <property type="evidence" value="ECO:0007669"/>
    <property type="project" value="TreeGrafter"/>
</dbReference>
<dbReference type="PROSITE" id="PS00189">
    <property type="entry name" value="LIPOYL"/>
    <property type="match status" value="1"/>
</dbReference>
<dbReference type="GO" id="GO:0005737">
    <property type="term" value="C:cytoplasm"/>
    <property type="evidence" value="ECO:0007669"/>
    <property type="project" value="TreeGrafter"/>
</dbReference>
<dbReference type="EC" id="2.3.1.-" evidence="6"/>
<evidence type="ECO:0000256" key="3">
    <source>
        <dbReference type="ARBA" id="ARBA00022679"/>
    </source>
</evidence>
<dbReference type="PROSITE" id="PS50968">
    <property type="entry name" value="BIOTINYL_LIPOYL"/>
    <property type="match status" value="1"/>
</dbReference>
<dbReference type="FunFam" id="3.30.559.10:FF:000007">
    <property type="entry name" value="Dihydrolipoamide acetyltransferase component of pyruvate dehydrogenase complex"/>
    <property type="match status" value="1"/>
</dbReference>
<comment type="similarity">
    <text evidence="2 6">Belongs to the 2-oxoacid dehydrogenase family.</text>
</comment>
<dbReference type="RefSeq" id="WP_021262934.1">
    <property type="nucleotide sequence ID" value="NZ_ATMT01000104.1"/>
</dbReference>
<sequence>MKYEFYFPELGEGLFEGYIVAYLVKEGEHVVEDQPLVEVQTDKVTTILPSPVAGVIDKLPYHPGDVVTVNDVIIVIDQRKGGGASHGMNFEWLKMDAMKDKKHSLNDFGINLGTYACAVMDTPTDDTIVKMTSMRKEIANIVTKSAQTIPHVTAYAEADITNLLLHKERLKTNESLNLTLTPIFVKALSQALNQHPMFNSNELNGSLKLFSDHNIGIAVDTSEGVVIPNIKQVNEKTVDVLADEITELIERARSKKLFFTDSREGTITISNVGAIGGGFATPIIFHPQVAIVALYRADKKVVVTENDEIVIRKMLPITLTFDHRFFDGADGLRFLNTFKANLESHYKEYLDELKFHSVKSKSSKSE</sequence>
<dbReference type="Gene3D" id="3.30.559.10">
    <property type="entry name" value="Chloramphenicol acetyltransferase-like domain"/>
    <property type="match status" value="1"/>
</dbReference>
<dbReference type="Gene3D" id="2.40.50.100">
    <property type="match status" value="1"/>
</dbReference>
<dbReference type="InterPro" id="IPR050743">
    <property type="entry name" value="2-oxoacid_DH_E2_comp"/>
</dbReference>
<dbReference type="InterPro" id="IPR011053">
    <property type="entry name" value="Single_hybrid_motif"/>
</dbReference>
<dbReference type="PANTHER" id="PTHR43178">
    <property type="entry name" value="DIHYDROLIPOAMIDE ACETYLTRANSFERASE COMPONENT OF PYRUVATE DEHYDROGENASE COMPLEX"/>
    <property type="match status" value="1"/>
</dbReference>
<dbReference type="InterPro" id="IPR001078">
    <property type="entry name" value="2-oxoacid_DH_actylTfrase"/>
</dbReference>
<evidence type="ECO:0000256" key="5">
    <source>
        <dbReference type="ARBA" id="ARBA00023315"/>
    </source>
</evidence>
<comment type="caution">
    <text evidence="8">The sequence shown here is derived from an EMBL/GenBank/DDBJ whole genome shotgun (WGS) entry which is preliminary data.</text>
</comment>
<protein>
    <recommendedName>
        <fullName evidence="6">Dihydrolipoamide acetyltransferase component of pyruvate dehydrogenase complex</fullName>
        <ecNumber evidence="6">2.3.1.-</ecNumber>
    </recommendedName>
</protein>
<dbReference type="EMBL" id="ATMT01000104">
    <property type="protein sequence ID" value="EPY03897.1"/>
    <property type="molecule type" value="Genomic_DNA"/>
</dbReference>
<dbReference type="PATRIC" id="fig|1117108.3.peg.6032"/>
<evidence type="ECO:0000313" key="8">
    <source>
        <dbReference type="EMBL" id="EPY03897.1"/>
    </source>
</evidence>
<evidence type="ECO:0000256" key="1">
    <source>
        <dbReference type="ARBA" id="ARBA00001938"/>
    </source>
</evidence>
<dbReference type="Pfam" id="PF00198">
    <property type="entry name" value="2-oxoacid_dh"/>
    <property type="match status" value="1"/>
</dbReference>
<dbReference type="InterPro" id="IPR003016">
    <property type="entry name" value="2-oxoA_DH_lipoyl-BS"/>
</dbReference>
<keyword evidence="3 6" id="KW-0808">Transferase</keyword>
<dbReference type="SUPFAM" id="SSF51230">
    <property type="entry name" value="Single hybrid motif"/>
    <property type="match status" value="1"/>
</dbReference>
<accession>S9SDD0</accession>
<dbReference type="SUPFAM" id="SSF52777">
    <property type="entry name" value="CoA-dependent acyltransferases"/>
    <property type="match status" value="1"/>
</dbReference>
<keyword evidence="4 6" id="KW-0450">Lipoyl</keyword>
<dbReference type="CDD" id="cd06849">
    <property type="entry name" value="lipoyl_domain"/>
    <property type="match status" value="1"/>
</dbReference>